<dbReference type="AlphaFoldDB" id="A0AAD7K382"/>
<feature type="compositionally biased region" description="Basic residues" evidence="1">
    <location>
        <begin position="74"/>
        <end position="83"/>
    </location>
</feature>
<keyword evidence="3" id="KW-1185">Reference proteome</keyword>
<feature type="compositionally biased region" description="Basic and acidic residues" evidence="1">
    <location>
        <begin position="21"/>
        <end position="30"/>
    </location>
</feature>
<feature type="region of interest" description="Disordered" evidence="1">
    <location>
        <begin position="378"/>
        <end position="398"/>
    </location>
</feature>
<dbReference type="EMBL" id="JARKIB010000009">
    <property type="protein sequence ID" value="KAJ7776164.1"/>
    <property type="molecule type" value="Genomic_DNA"/>
</dbReference>
<protein>
    <submittedName>
        <fullName evidence="2">Uncharacterized protein</fullName>
    </submittedName>
</protein>
<organism evidence="2 3">
    <name type="scientific">Mycena metata</name>
    <dbReference type="NCBI Taxonomy" id="1033252"/>
    <lineage>
        <taxon>Eukaryota</taxon>
        <taxon>Fungi</taxon>
        <taxon>Dikarya</taxon>
        <taxon>Basidiomycota</taxon>
        <taxon>Agaricomycotina</taxon>
        <taxon>Agaricomycetes</taxon>
        <taxon>Agaricomycetidae</taxon>
        <taxon>Agaricales</taxon>
        <taxon>Marasmiineae</taxon>
        <taxon>Mycenaceae</taxon>
        <taxon>Mycena</taxon>
    </lineage>
</organism>
<sequence length="729" mass="80030">MSPEIHANDIREIADASSPEIGEKARKELLEMAGNGGSLEDPETKLARAKKTVGATRGGGSEQSKMRAGDQNRKGAHASRHRNPFCDSTVYARRMGSWSRDHAIYRQEVTLRSELRPRDTVSTIPIWVLRRHRPTPYISGSMTRVPPPSRIPPQRSSAKLRVNAVAVVTWRNSVLDRDVLVFLRVVESELEEGIVSSRWLLMRTVFPATLPLHAEPGTPRRPRTSHGQHTRHTAHGIRSPKHREPDGPQYILSVFMAARSAYSALAAQNLFGPRRLLSVHSKLQSPARCPRVAARDGCARAWAATANERAPTPDQRAPPPILGSVGLSVTALPASFWGQDRILALARAPHLILAGRESRALDRRGVVRVVPLTRRGRGGEWEERGRGRSCPPRSFLEAEEEVGREGEESFRSFEAEESAESGRGLRVSRIGRAISSKIVSALMEGGYSRVKGVRVQDILALGAARRQVSECASAAVVDIVGAWPRFLRGGQLRTQGKEDLGPSGSFPLRRMCKCTSMIFCSSGGQVLNPWRIISFVLLVVSRTPAQAGQYLKAFFAIVWTAVSSSLCGSSDVIFRAVFFQVLQLAFRTTQVLLSVVPCSRADQDLTVSWLYAAVGAPGQLLDHFAMFEDSPGSALALELPAPSLLFKTSRSRVAAVRALLVIVKLVNLRAPKAPRASTAECLLPTRKRRGLREVESTDLEVSVIRFIASRVATSFQVLGVGDLRRFLQI</sequence>
<dbReference type="Proteomes" id="UP001215598">
    <property type="component" value="Unassembled WGS sequence"/>
</dbReference>
<feature type="region of interest" description="Disordered" evidence="1">
    <location>
        <begin position="212"/>
        <end position="245"/>
    </location>
</feature>
<reference evidence="2" key="1">
    <citation type="submission" date="2023-03" db="EMBL/GenBank/DDBJ databases">
        <title>Massive genome expansion in bonnet fungi (Mycena s.s.) driven by repeated elements and novel gene families across ecological guilds.</title>
        <authorList>
            <consortium name="Lawrence Berkeley National Laboratory"/>
            <person name="Harder C.B."/>
            <person name="Miyauchi S."/>
            <person name="Viragh M."/>
            <person name="Kuo A."/>
            <person name="Thoen E."/>
            <person name="Andreopoulos B."/>
            <person name="Lu D."/>
            <person name="Skrede I."/>
            <person name="Drula E."/>
            <person name="Henrissat B."/>
            <person name="Morin E."/>
            <person name="Kohler A."/>
            <person name="Barry K."/>
            <person name="LaButti K."/>
            <person name="Morin E."/>
            <person name="Salamov A."/>
            <person name="Lipzen A."/>
            <person name="Mereny Z."/>
            <person name="Hegedus B."/>
            <person name="Baldrian P."/>
            <person name="Stursova M."/>
            <person name="Weitz H."/>
            <person name="Taylor A."/>
            <person name="Grigoriev I.V."/>
            <person name="Nagy L.G."/>
            <person name="Martin F."/>
            <person name="Kauserud H."/>
        </authorList>
    </citation>
    <scope>NUCLEOTIDE SEQUENCE</scope>
    <source>
        <strain evidence="2">CBHHK182m</strain>
    </source>
</reference>
<gene>
    <name evidence="2" type="ORF">B0H16DRAFT_1449610</name>
</gene>
<feature type="compositionally biased region" description="Basic residues" evidence="1">
    <location>
        <begin position="220"/>
        <end position="241"/>
    </location>
</feature>
<accession>A0AAD7K382</accession>
<evidence type="ECO:0000313" key="3">
    <source>
        <dbReference type="Proteomes" id="UP001215598"/>
    </source>
</evidence>
<comment type="caution">
    <text evidence="2">The sequence shown here is derived from an EMBL/GenBank/DDBJ whole genome shotgun (WGS) entry which is preliminary data.</text>
</comment>
<feature type="compositionally biased region" description="Basic and acidic residues" evidence="1">
    <location>
        <begin position="1"/>
        <end position="14"/>
    </location>
</feature>
<feature type="region of interest" description="Disordered" evidence="1">
    <location>
        <begin position="1"/>
        <end position="83"/>
    </location>
</feature>
<feature type="compositionally biased region" description="Basic and acidic residues" evidence="1">
    <location>
        <begin position="64"/>
        <end position="73"/>
    </location>
</feature>
<name>A0AAD7K382_9AGAR</name>
<evidence type="ECO:0000313" key="2">
    <source>
        <dbReference type="EMBL" id="KAJ7776164.1"/>
    </source>
</evidence>
<proteinExistence type="predicted"/>
<evidence type="ECO:0000256" key="1">
    <source>
        <dbReference type="SAM" id="MobiDB-lite"/>
    </source>
</evidence>